<evidence type="ECO:0000313" key="3">
    <source>
        <dbReference type="Proteomes" id="UP000431401"/>
    </source>
</evidence>
<dbReference type="InterPro" id="IPR027417">
    <property type="entry name" value="P-loop_NTPase"/>
</dbReference>
<dbReference type="Gene3D" id="3.40.50.300">
    <property type="entry name" value="P-loop containing nucleotide triphosphate hydrolases"/>
    <property type="match status" value="1"/>
</dbReference>
<dbReference type="AlphaFoldDB" id="A0A7K0DYY7"/>
<dbReference type="InterPro" id="IPR002611">
    <property type="entry name" value="IstB_ATP-bd"/>
</dbReference>
<evidence type="ECO:0000313" key="2">
    <source>
        <dbReference type="EMBL" id="MQY30935.1"/>
    </source>
</evidence>
<dbReference type="GO" id="GO:0005524">
    <property type="term" value="F:ATP binding"/>
    <property type="evidence" value="ECO:0007669"/>
    <property type="project" value="InterPro"/>
</dbReference>
<sequence>MPAHLRHSPVVEVLEVTGVDLLILDDLALHRLEAVETCDFYELVVECHGTASTVTTSNRKPPEILTRMADPTQAQSAMDRLQSAAYGLVVEG</sequence>
<accession>A0A7K0DYY7</accession>
<keyword evidence="3" id="KW-1185">Reference proteome</keyword>
<reference evidence="2 3" key="1">
    <citation type="submission" date="2019-10" db="EMBL/GenBank/DDBJ databases">
        <title>Nocardia macrotermitis sp. nov. and Nocardia aurantia sp. nov., isolated from the gut of fungus growing-termite Macrotermes natalensis.</title>
        <authorList>
            <person name="Benndorf R."/>
            <person name="Schwitalla J."/>
            <person name="Martin K."/>
            <person name="De Beer W."/>
            <person name="Kaster A.-K."/>
            <person name="Vollmers J."/>
            <person name="Poulsen M."/>
            <person name="Beemelmanns C."/>
        </authorList>
    </citation>
    <scope>NUCLEOTIDE SEQUENCE [LARGE SCALE GENOMIC DNA]</scope>
    <source>
        <strain evidence="2 3">RB56</strain>
    </source>
</reference>
<dbReference type="EMBL" id="WEGI01000016">
    <property type="protein sequence ID" value="MQY30935.1"/>
    <property type="molecule type" value="Genomic_DNA"/>
</dbReference>
<feature type="domain" description="IstB-like ATP-binding" evidence="1">
    <location>
        <begin position="16"/>
        <end position="85"/>
    </location>
</feature>
<comment type="caution">
    <text evidence="2">The sequence shown here is derived from an EMBL/GenBank/DDBJ whole genome shotgun (WGS) entry which is preliminary data.</text>
</comment>
<protein>
    <recommendedName>
        <fullName evidence="1">IstB-like ATP-binding domain-containing protein</fullName>
    </recommendedName>
</protein>
<proteinExistence type="predicted"/>
<evidence type="ECO:0000259" key="1">
    <source>
        <dbReference type="Pfam" id="PF01695"/>
    </source>
</evidence>
<dbReference type="Pfam" id="PF01695">
    <property type="entry name" value="IstB_IS21"/>
    <property type="match status" value="1"/>
</dbReference>
<dbReference type="Proteomes" id="UP000431401">
    <property type="component" value="Unassembled WGS sequence"/>
</dbReference>
<organism evidence="2 3">
    <name type="scientific">Nocardia aurantia</name>
    <dbReference type="NCBI Taxonomy" id="2585199"/>
    <lineage>
        <taxon>Bacteria</taxon>
        <taxon>Bacillati</taxon>
        <taxon>Actinomycetota</taxon>
        <taxon>Actinomycetes</taxon>
        <taxon>Mycobacteriales</taxon>
        <taxon>Nocardiaceae</taxon>
        <taxon>Nocardia</taxon>
    </lineage>
</organism>
<gene>
    <name evidence="2" type="ORF">NRB56_65400</name>
</gene>
<dbReference type="RefSeq" id="WP_319943864.1">
    <property type="nucleotide sequence ID" value="NZ_WEGI01000016.1"/>
</dbReference>
<name>A0A7K0DYY7_9NOCA</name>